<dbReference type="AlphaFoldDB" id="A0A7Y6EI26"/>
<evidence type="ECO:0000259" key="6">
    <source>
        <dbReference type="PROSITE" id="PS50977"/>
    </source>
</evidence>
<dbReference type="GO" id="GO:0003700">
    <property type="term" value="F:DNA-binding transcription factor activity"/>
    <property type="evidence" value="ECO:0007669"/>
    <property type="project" value="TreeGrafter"/>
</dbReference>
<dbReference type="EMBL" id="JABMCH010000066">
    <property type="protein sequence ID" value="NUU47886.1"/>
    <property type="molecule type" value="Genomic_DNA"/>
</dbReference>
<dbReference type="PRINTS" id="PR00455">
    <property type="entry name" value="HTHTETR"/>
</dbReference>
<dbReference type="Pfam" id="PF00440">
    <property type="entry name" value="TetR_N"/>
    <property type="match status" value="1"/>
</dbReference>
<dbReference type="InterPro" id="IPR009057">
    <property type="entry name" value="Homeodomain-like_sf"/>
</dbReference>
<reference evidence="7 8" key="1">
    <citation type="submission" date="2020-05" db="EMBL/GenBank/DDBJ databases">
        <title>Genome Sequencing of Type Strains.</title>
        <authorList>
            <person name="Lemaire J.F."/>
            <person name="Inderbitzin P."/>
            <person name="Gregorio O.A."/>
            <person name="Collins S.B."/>
            <person name="Wespe N."/>
            <person name="Knight-Connoni V."/>
        </authorList>
    </citation>
    <scope>NUCLEOTIDE SEQUENCE [LARGE SCALE GENOMIC DNA]</scope>
    <source>
        <strain evidence="7 8">DSM 100049</strain>
    </source>
</reference>
<dbReference type="PANTHER" id="PTHR30055:SF238">
    <property type="entry name" value="MYCOFACTOCIN BIOSYNTHESIS TRANSCRIPTIONAL REGULATOR MFTR-RELATED"/>
    <property type="match status" value="1"/>
</dbReference>
<dbReference type="GO" id="GO:0000976">
    <property type="term" value="F:transcription cis-regulatory region binding"/>
    <property type="evidence" value="ECO:0007669"/>
    <property type="project" value="TreeGrafter"/>
</dbReference>
<dbReference type="InterPro" id="IPR001647">
    <property type="entry name" value="HTH_TetR"/>
</dbReference>
<sequence>MGDNVILPSRDGGPATPIASRGRPSLERAAEIGNLVVEAAITAFVEQGLDISIEQIAQSVGVSKQAVYRRWSSKIQLLMDVMDRVMARIHSNLSQDLPDEPLLALKELSRRMCEPDGGVRERSMTILMAEALEDAAVRHWLGSWRDKHFAFYRRYVTAVISVEHPEPWAETVARILLDVVEGVSRECYWQDMSDVECSALFLRKWDASLPVLHG</sequence>
<dbReference type="SUPFAM" id="SSF46689">
    <property type="entry name" value="Homeodomain-like"/>
    <property type="match status" value="1"/>
</dbReference>
<dbReference type="Gene3D" id="1.10.357.10">
    <property type="entry name" value="Tetracycline Repressor, domain 2"/>
    <property type="match status" value="1"/>
</dbReference>
<evidence type="ECO:0000256" key="5">
    <source>
        <dbReference type="SAM" id="MobiDB-lite"/>
    </source>
</evidence>
<protein>
    <submittedName>
        <fullName evidence="7">TetR/AcrR family transcriptional regulator</fullName>
    </submittedName>
</protein>
<evidence type="ECO:0000313" key="8">
    <source>
        <dbReference type="Proteomes" id="UP000536441"/>
    </source>
</evidence>
<organism evidence="7 8">
    <name type="scientific">Sphingomonas zeae</name>
    <dbReference type="NCBI Taxonomy" id="1646122"/>
    <lineage>
        <taxon>Bacteria</taxon>
        <taxon>Pseudomonadati</taxon>
        <taxon>Pseudomonadota</taxon>
        <taxon>Alphaproteobacteria</taxon>
        <taxon>Sphingomonadales</taxon>
        <taxon>Sphingomonadaceae</taxon>
        <taxon>Sphingomonas</taxon>
    </lineage>
</organism>
<gene>
    <name evidence="7" type="ORF">HP438_13005</name>
</gene>
<dbReference type="PROSITE" id="PS50977">
    <property type="entry name" value="HTH_TETR_2"/>
    <property type="match status" value="1"/>
</dbReference>
<dbReference type="PANTHER" id="PTHR30055">
    <property type="entry name" value="HTH-TYPE TRANSCRIPTIONAL REGULATOR RUTR"/>
    <property type="match status" value="1"/>
</dbReference>
<accession>A0A7Y6EI26</accession>
<comment type="caution">
    <text evidence="7">The sequence shown here is derived from an EMBL/GenBank/DDBJ whole genome shotgun (WGS) entry which is preliminary data.</text>
</comment>
<evidence type="ECO:0000256" key="4">
    <source>
        <dbReference type="PROSITE-ProRule" id="PRU00335"/>
    </source>
</evidence>
<feature type="domain" description="HTH tetR-type" evidence="6">
    <location>
        <begin position="30"/>
        <end position="89"/>
    </location>
</feature>
<feature type="DNA-binding region" description="H-T-H motif" evidence="4">
    <location>
        <begin position="52"/>
        <end position="71"/>
    </location>
</feature>
<name>A0A7Y6EI26_9SPHN</name>
<dbReference type="Proteomes" id="UP000536441">
    <property type="component" value="Unassembled WGS sequence"/>
</dbReference>
<evidence type="ECO:0000256" key="3">
    <source>
        <dbReference type="ARBA" id="ARBA00023163"/>
    </source>
</evidence>
<proteinExistence type="predicted"/>
<keyword evidence="3" id="KW-0804">Transcription</keyword>
<feature type="region of interest" description="Disordered" evidence="5">
    <location>
        <begin position="1"/>
        <end position="22"/>
    </location>
</feature>
<evidence type="ECO:0000313" key="7">
    <source>
        <dbReference type="EMBL" id="NUU47886.1"/>
    </source>
</evidence>
<evidence type="ECO:0000256" key="1">
    <source>
        <dbReference type="ARBA" id="ARBA00023015"/>
    </source>
</evidence>
<keyword evidence="8" id="KW-1185">Reference proteome</keyword>
<keyword evidence="2 4" id="KW-0238">DNA-binding</keyword>
<dbReference type="InterPro" id="IPR050109">
    <property type="entry name" value="HTH-type_TetR-like_transc_reg"/>
</dbReference>
<evidence type="ECO:0000256" key="2">
    <source>
        <dbReference type="ARBA" id="ARBA00023125"/>
    </source>
</evidence>
<dbReference type="RefSeq" id="WP_175312481.1">
    <property type="nucleotide sequence ID" value="NZ_CBCRYR010000002.1"/>
</dbReference>
<keyword evidence="1" id="KW-0805">Transcription regulation</keyword>